<dbReference type="WBParaSite" id="JU765_v2.g16703.t1">
    <property type="protein sequence ID" value="JU765_v2.g16703.t1"/>
    <property type="gene ID" value="JU765_v2.g16703"/>
</dbReference>
<evidence type="ECO:0000313" key="2">
    <source>
        <dbReference type="WBParaSite" id="JU765_v2.g16703.t1"/>
    </source>
</evidence>
<accession>A0AC34QIW1</accession>
<protein>
    <submittedName>
        <fullName evidence="2">Uncharacterized protein</fullName>
    </submittedName>
</protein>
<sequence>MNLPEMGILHSTDCPFKVKWIAASDHAVWGLTDKGTLISRTQIDEQICPMGADWVEDSLGGPSRFVSIALHGKTGFGLDYEGNLWFINGVDERNPLGSGYWFQTCFPSILNSLNIKKSY</sequence>
<dbReference type="Proteomes" id="UP000887576">
    <property type="component" value="Unplaced"/>
</dbReference>
<name>A0AC34QIW1_9BILA</name>
<reference evidence="2" key="1">
    <citation type="submission" date="2022-11" db="UniProtKB">
        <authorList>
            <consortium name="WormBaseParasite"/>
        </authorList>
    </citation>
    <scope>IDENTIFICATION</scope>
</reference>
<proteinExistence type="predicted"/>
<evidence type="ECO:0000313" key="1">
    <source>
        <dbReference type="Proteomes" id="UP000887576"/>
    </source>
</evidence>
<organism evidence="1 2">
    <name type="scientific">Panagrolaimus sp. JU765</name>
    <dbReference type="NCBI Taxonomy" id="591449"/>
    <lineage>
        <taxon>Eukaryota</taxon>
        <taxon>Metazoa</taxon>
        <taxon>Ecdysozoa</taxon>
        <taxon>Nematoda</taxon>
        <taxon>Chromadorea</taxon>
        <taxon>Rhabditida</taxon>
        <taxon>Tylenchina</taxon>
        <taxon>Panagrolaimomorpha</taxon>
        <taxon>Panagrolaimoidea</taxon>
        <taxon>Panagrolaimidae</taxon>
        <taxon>Panagrolaimus</taxon>
    </lineage>
</organism>